<gene>
    <name evidence="2" type="ORF">CCAE0312_LOCUS9329</name>
</gene>
<sequence>MSPGKGPRILRICEICSELEHRWMAFASASFKVDSRRFGLHTLVCRSVRVDEVLSFPIDRAGQRWRRSRLGRDGSGDQVVLVGGRQAEGGSVVVSVADSLPQQGKLLDTRGDELPWVLVDERVGLRRAVATAGVLLQLAVATEAAGCPWKLDCLGFAEGEKVALIGAQNAVAKVAALWLTQIGRAKLTIVAKSGRDLAQKVGADHFDPEKEPFASSIPGLRWVFDSLGSEEPSTLRKLDEVGIRYTSVASPDLMEALEGGLFSGALGLFKRFRSAEQGERKLWNAQAGPVQSVMELMFSHMPPSMYGILPDKLSDVRDAIEAGGFPRNAETGGRFGFPSEENSFDWGETLEDRSNLDVANPTETEDLPDRSFKEILDDISPDTAAVNIVESIAEIADIIRDPQQELTLLYVHGSWCRRCKFISPKLAKVASELRLDPDVTGRIQILSLDSELSTDAVETLGVTSVPAFLVYRRGVRIPSYRLDKASTSSKSSLKAAILSFLD</sequence>
<dbReference type="InterPro" id="IPR036249">
    <property type="entry name" value="Thioredoxin-like_sf"/>
</dbReference>
<dbReference type="InterPro" id="IPR013766">
    <property type="entry name" value="Thioredoxin_domain"/>
</dbReference>
<dbReference type="AlphaFoldDB" id="A0A7S1XH91"/>
<reference evidence="2" key="1">
    <citation type="submission" date="2021-01" db="EMBL/GenBank/DDBJ databases">
        <authorList>
            <person name="Corre E."/>
            <person name="Pelletier E."/>
            <person name="Niang G."/>
            <person name="Scheremetjew M."/>
            <person name="Finn R."/>
            <person name="Kale V."/>
            <person name="Holt S."/>
            <person name="Cochrane G."/>
            <person name="Meng A."/>
            <person name="Brown T."/>
            <person name="Cohen L."/>
        </authorList>
    </citation>
    <scope>NUCLEOTIDE SEQUENCE</scope>
    <source>
        <strain evidence="2">SAG 36.94</strain>
    </source>
</reference>
<feature type="domain" description="Thioredoxin" evidence="1">
    <location>
        <begin position="374"/>
        <end position="502"/>
    </location>
</feature>
<evidence type="ECO:0000259" key="1">
    <source>
        <dbReference type="PROSITE" id="PS51352"/>
    </source>
</evidence>
<accession>A0A7S1XH91</accession>
<protein>
    <recommendedName>
        <fullName evidence="1">Thioredoxin domain-containing protein</fullName>
    </recommendedName>
</protein>
<organism evidence="2">
    <name type="scientific">Compsopogon caeruleus</name>
    <dbReference type="NCBI Taxonomy" id="31354"/>
    <lineage>
        <taxon>Eukaryota</taxon>
        <taxon>Rhodophyta</taxon>
        <taxon>Compsopogonophyceae</taxon>
        <taxon>Compsopogonales</taxon>
        <taxon>Compsopogonaceae</taxon>
        <taxon>Compsopogon</taxon>
    </lineage>
</organism>
<dbReference type="CDD" id="cd02947">
    <property type="entry name" value="TRX_family"/>
    <property type="match status" value="1"/>
</dbReference>
<dbReference type="Gene3D" id="3.40.30.10">
    <property type="entry name" value="Glutaredoxin"/>
    <property type="match status" value="1"/>
</dbReference>
<dbReference type="SUPFAM" id="SSF52833">
    <property type="entry name" value="Thioredoxin-like"/>
    <property type="match status" value="1"/>
</dbReference>
<dbReference type="EMBL" id="HBGH01016816">
    <property type="protein sequence ID" value="CAD9237231.1"/>
    <property type="molecule type" value="Transcribed_RNA"/>
</dbReference>
<dbReference type="Gene3D" id="3.40.50.720">
    <property type="entry name" value="NAD(P)-binding Rossmann-like Domain"/>
    <property type="match status" value="1"/>
</dbReference>
<proteinExistence type="predicted"/>
<dbReference type="Pfam" id="PF00085">
    <property type="entry name" value="Thioredoxin"/>
    <property type="match status" value="1"/>
</dbReference>
<name>A0A7S1XH91_9RHOD</name>
<evidence type="ECO:0000313" key="2">
    <source>
        <dbReference type="EMBL" id="CAD9237231.1"/>
    </source>
</evidence>
<dbReference type="PROSITE" id="PS51352">
    <property type="entry name" value="THIOREDOXIN_2"/>
    <property type="match status" value="1"/>
</dbReference>